<proteinExistence type="predicted"/>
<accession>A0A7S1WEZ8</accession>
<dbReference type="AlphaFoldDB" id="A0A7S1WEZ8"/>
<reference evidence="2" key="1">
    <citation type="submission" date="2021-01" db="EMBL/GenBank/DDBJ databases">
        <authorList>
            <person name="Corre E."/>
            <person name="Pelletier E."/>
            <person name="Niang G."/>
            <person name="Scheremetjew M."/>
            <person name="Finn R."/>
            <person name="Kale V."/>
            <person name="Holt S."/>
            <person name="Cochrane G."/>
            <person name="Meng A."/>
            <person name="Brown T."/>
            <person name="Cohen L."/>
        </authorList>
    </citation>
    <scope>NUCLEOTIDE SEQUENCE</scope>
    <source>
        <strain evidence="2">OF101</strain>
    </source>
</reference>
<dbReference type="EMBL" id="HBGE01068466">
    <property type="protein sequence ID" value="CAD9164298.1"/>
    <property type="molecule type" value="Transcribed_RNA"/>
</dbReference>
<feature type="chain" id="PRO_5031452992" evidence="1">
    <location>
        <begin position="20"/>
        <end position="112"/>
    </location>
</feature>
<feature type="signal peptide" evidence="1">
    <location>
        <begin position="1"/>
        <end position="19"/>
    </location>
</feature>
<evidence type="ECO:0000256" key="1">
    <source>
        <dbReference type="SAM" id="SignalP"/>
    </source>
</evidence>
<sequence length="112" mass="12765">MPAPGAWCLLLAIAASALAVPRAEQAIEDASVLLQVKDPTEKKPMKVGDIVYLGIHEVEITWDGRPKHDWVRLRWTQHMKKDMDVYPINRLSWEPNMTAEKDVPNSNIFGFR</sequence>
<organism evidence="2">
    <name type="scientific">Alexandrium catenella</name>
    <name type="common">Red tide dinoflagellate</name>
    <name type="synonym">Gonyaulax catenella</name>
    <dbReference type="NCBI Taxonomy" id="2925"/>
    <lineage>
        <taxon>Eukaryota</taxon>
        <taxon>Sar</taxon>
        <taxon>Alveolata</taxon>
        <taxon>Dinophyceae</taxon>
        <taxon>Gonyaulacales</taxon>
        <taxon>Pyrocystaceae</taxon>
        <taxon>Alexandrium</taxon>
    </lineage>
</organism>
<gene>
    <name evidence="2" type="ORF">ACAT0790_LOCUS41064</name>
</gene>
<evidence type="ECO:0000313" key="2">
    <source>
        <dbReference type="EMBL" id="CAD9164298.1"/>
    </source>
</evidence>
<protein>
    <submittedName>
        <fullName evidence="2">Uncharacterized protein</fullName>
    </submittedName>
</protein>
<keyword evidence="1" id="KW-0732">Signal</keyword>
<name>A0A7S1WEZ8_ALECA</name>